<sequence length="100" mass="11076">MNVSVGQTATLIYLTNSEASAASGVDISGREDTNSLKSNLGALFLEEKKNAPERPARFVILRSEGEDFFIPRKFLRMTRIILGGNKVEHPRLSSFTNDTM</sequence>
<keyword evidence="2" id="KW-1185">Reference proteome</keyword>
<dbReference type="EMBL" id="JAYMGO010000005">
    <property type="protein sequence ID" value="KAL1274289.1"/>
    <property type="molecule type" value="Genomic_DNA"/>
</dbReference>
<name>A0ABR3NBG8_9TELE</name>
<proteinExistence type="predicted"/>
<protein>
    <submittedName>
        <fullName evidence="1">Uncharacterized protein</fullName>
    </submittedName>
</protein>
<evidence type="ECO:0000313" key="2">
    <source>
        <dbReference type="Proteomes" id="UP001558613"/>
    </source>
</evidence>
<gene>
    <name evidence="1" type="ORF">QQF64_027103</name>
</gene>
<comment type="caution">
    <text evidence="1">The sequence shown here is derived from an EMBL/GenBank/DDBJ whole genome shotgun (WGS) entry which is preliminary data.</text>
</comment>
<evidence type="ECO:0000313" key="1">
    <source>
        <dbReference type="EMBL" id="KAL1274289.1"/>
    </source>
</evidence>
<reference evidence="1 2" key="1">
    <citation type="submission" date="2023-09" db="EMBL/GenBank/DDBJ databases">
        <authorList>
            <person name="Wang M."/>
        </authorList>
    </citation>
    <scope>NUCLEOTIDE SEQUENCE [LARGE SCALE GENOMIC DNA]</scope>
    <source>
        <strain evidence="1">GT-2023</strain>
        <tissue evidence="1">Liver</tissue>
    </source>
</reference>
<accession>A0ABR3NBG8</accession>
<organism evidence="1 2">
    <name type="scientific">Cirrhinus molitorella</name>
    <name type="common">mud carp</name>
    <dbReference type="NCBI Taxonomy" id="172907"/>
    <lineage>
        <taxon>Eukaryota</taxon>
        <taxon>Metazoa</taxon>
        <taxon>Chordata</taxon>
        <taxon>Craniata</taxon>
        <taxon>Vertebrata</taxon>
        <taxon>Euteleostomi</taxon>
        <taxon>Actinopterygii</taxon>
        <taxon>Neopterygii</taxon>
        <taxon>Teleostei</taxon>
        <taxon>Ostariophysi</taxon>
        <taxon>Cypriniformes</taxon>
        <taxon>Cyprinidae</taxon>
        <taxon>Labeoninae</taxon>
        <taxon>Labeonini</taxon>
        <taxon>Cirrhinus</taxon>
    </lineage>
</organism>
<dbReference type="Proteomes" id="UP001558613">
    <property type="component" value="Unassembled WGS sequence"/>
</dbReference>